<feature type="transmembrane region" description="Helical" evidence="1">
    <location>
        <begin position="183"/>
        <end position="203"/>
    </location>
</feature>
<name>A0A852YBN6_9MICO</name>
<keyword evidence="1" id="KW-0472">Membrane</keyword>
<dbReference type="RefSeq" id="WP_179566197.1">
    <property type="nucleotide sequence ID" value="NZ_JACBZY010000001.1"/>
</dbReference>
<evidence type="ECO:0000256" key="1">
    <source>
        <dbReference type="SAM" id="Phobius"/>
    </source>
</evidence>
<evidence type="ECO:0000313" key="3">
    <source>
        <dbReference type="Proteomes" id="UP000553888"/>
    </source>
</evidence>
<protein>
    <submittedName>
        <fullName evidence="2">Uncharacterized protein</fullName>
    </submittedName>
</protein>
<dbReference type="AlphaFoldDB" id="A0A852YBN6"/>
<sequence>MRRCSMCSLPYEIGEDRCSACGTRLDARAPVDGRASREPATPAEVPTRDLDRLRRTRAIASTGSAIVLLGIFAAGVAQLVLWNDLRPEFSRGDPLLLLYLALALAAVLLTGAPGRTLAHYPLDGLLRRGRPRWWKGLLAGAIAAGLYLAANELFARGLLLNGRERSGDPSTAEIVALTDAGILISYASIAVWLIWTAIAPLLGPQLMMVRQRRILAKRERSTTR</sequence>
<feature type="transmembrane region" description="Helical" evidence="1">
    <location>
        <begin position="94"/>
        <end position="112"/>
    </location>
</feature>
<dbReference type="EMBL" id="JACBZY010000001">
    <property type="protein sequence ID" value="NYG98601.1"/>
    <property type="molecule type" value="Genomic_DNA"/>
</dbReference>
<organism evidence="2 3">
    <name type="scientific">Schumannella luteola</name>
    <dbReference type="NCBI Taxonomy" id="472059"/>
    <lineage>
        <taxon>Bacteria</taxon>
        <taxon>Bacillati</taxon>
        <taxon>Actinomycetota</taxon>
        <taxon>Actinomycetes</taxon>
        <taxon>Micrococcales</taxon>
        <taxon>Microbacteriaceae</taxon>
        <taxon>Schumannella</taxon>
    </lineage>
</organism>
<reference evidence="2 3" key="1">
    <citation type="submission" date="2020-07" db="EMBL/GenBank/DDBJ databases">
        <title>Sequencing the genomes of 1000 actinobacteria strains.</title>
        <authorList>
            <person name="Klenk H.-P."/>
        </authorList>
    </citation>
    <scope>NUCLEOTIDE SEQUENCE [LARGE SCALE GENOMIC DNA]</scope>
    <source>
        <strain evidence="2 3">DSM 23141</strain>
    </source>
</reference>
<keyword evidence="3" id="KW-1185">Reference proteome</keyword>
<keyword evidence="1" id="KW-1133">Transmembrane helix</keyword>
<comment type="caution">
    <text evidence="2">The sequence shown here is derived from an EMBL/GenBank/DDBJ whole genome shotgun (WGS) entry which is preliminary data.</text>
</comment>
<keyword evidence="1" id="KW-0812">Transmembrane</keyword>
<proteinExistence type="predicted"/>
<dbReference type="Proteomes" id="UP000553888">
    <property type="component" value="Unassembled WGS sequence"/>
</dbReference>
<feature type="transmembrane region" description="Helical" evidence="1">
    <location>
        <begin position="58"/>
        <end position="82"/>
    </location>
</feature>
<evidence type="ECO:0000313" key="2">
    <source>
        <dbReference type="EMBL" id="NYG98601.1"/>
    </source>
</evidence>
<gene>
    <name evidence="2" type="ORF">BJ979_001227</name>
</gene>
<accession>A0A852YBN6</accession>
<feature type="transmembrane region" description="Helical" evidence="1">
    <location>
        <begin position="133"/>
        <end position="150"/>
    </location>
</feature>